<evidence type="ECO:0000256" key="6">
    <source>
        <dbReference type="ARBA" id="ARBA00023141"/>
    </source>
</evidence>
<dbReference type="GO" id="GO:0000287">
    <property type="term" value="F:magnesium ion binding"/>
    <property type="evidence" value="ECO:0007669"/>
    <property type="project" value="UniProtKB-UniRule"/>
</dbReference>
<dbReference type="GO" id="GO:0008652">
    <property type="term" value="P:amino acid biosynthetic process"/>
    <property type="evidence" value="ECO:0007669"/>
    <property type="project" value="UniProtKB-KW"/>
</dbReference>
<comment type="catalytic activity">
    <reaction evidence="7">
        <text>shikimate + ATP = 3-phosphoshikimate + ADP + H(+)</text>
        <dbReference type="Rhea" id="RHEA:13121"/>
        <dbReference type="ChEBI" id="CHEBI:15378"/>
        <dbReference type="ChEBI" id="CHEBI:30616"/>
        <dbReference type="ChEBI" id="CHEBI:36208"/>
        <dbReference type="ChEBI" id="CHEBI:145989"/>
        <dbReference type="ChEBI" id="CHEBI:456216"/>
        <dbReference type="EC" id="2.7.1.71"/>
    </reaction>
</comment>
<dbReference type="GO" id="GO:0005829">
    <property type="term" value="C:cytosol"/>
    <property type="evidence" value="ECO:0007669"/>
    <property type="project" value="TreeGrafter"/>
</dbReference>
<dbReference type="GO" id="GO:0009423">
    <property type="term" value="P:chorismate biosynthetic process"/>
    <property type="evidence" value="ECO:0007669"/>
    <property type="project" value="UniProtKB-UniRule"/>
</dbReference>
<name>A0A557RK91_9GAMM</name>
<dbReference type="AlphaFoldDB" id="A0A557RK91"/>
<keyword evidence="3 7" id="KW-0547">Nucleotide-binding</keyword>
<dbReference type="EC" id="2.7.1.71" evidence="7"/>
<comment type="cofactor">
    <cofactor evidence="7">
        <name>Mg(2+)</name>
        <dbReference type="ChEBI" id="CHEBI:18420"/>
    </cofactor>
    <text evidence="7">Binds 1 Mg(2+) ion per subunit.</text>
</comment>
<dbReference type="CDD" id="cd00464">
    <property type="entry name" value="SK"/>
    <property type="match status" value="1"/>
</dbReference>
<dbReference type="GO" id="GO:0009073">
    <property type="term" value="P:aromatic amino acid family biosynthetic process"/>
    <property type="evidence" value="ECO:0007669"/>
    <property type="project" value="UniProtKB-KW"/>
</dbReference>
<accession>A0A557RK91</accession>
<comment type="subunit">
    <text evidence="7">Monomer.</text>
</comment>
<feature type="binding site" evidence="7">
    <location>
        <position position="137"/>
    </location>
    <ligand>
        <name>substrate</name>
    </ligand>
</feature>
<feature type="binding site" evidence="7">
    <location>
        <position position="154"/>
    </location>
    <ligand>
        <name>ATP</name>
        <dbReference type="ChEBI" id="CHEBI:30616"/>
    </ligand>
</feature>
<evidence type="ECO:0000256" key="7">
    <source>
        <dbReference type="HAMAP-Rule" id="MF_00109"/>
    </source>
</evidence>
<dbReference type="InterPro" id="IPR031322">
    <property type="entry name" value="Shikimate/glucono_kinase"/>
</dbReference>
<feature type="binding site" evidence="7">
    <location>
        <position position="82"/>
    </location>
    <ligand>
        <name>substrate</name>
    </ligand>
</feature>
<evidence type="ECO:0000256" key="5">
    <source>
        <dbReference type="ARBA" id="ARBA00022840"/>
    </source>
</evidence>
<comment type="caution">
    <text evidence="8">The sequence shown here is derived from an EMBL/GenBank/DDBJ whole genome shotgun (WGS) entry which is preliminary data.</text>
</comment>
<dbReference type="UniPathway" id="UPA00053">
    <property type="reaction ID" value="UER00088"/>
</dbReference>
<keyword evidence="9" id="KW-1185">Reference proteome</keyword>
<keyword evidence="7" id="KW-0479">Metal-binding</keyword>
<organism evidence="8 9">
    <name type="scientific">Spiribacter aquaticus</name>
    <dbReference type="NCBI Taxonomy" id="1935996"/>
    <lineage>
        <taxon>Bacteria</taxon>
        <taxon>Pseudomonadati</taxon>
        <taxon>Pseudomonadota</taxon>
        <taxon>Gammaproteobacteria</taxon>
        <taxon>Chromatiales</taxon>
        <taxon>Ectothiorhodospiraceae</taxon>
        <taxon>Spiribacter</taxon>
    </lineage>
</organism>
<dbReference type="PANTHER" id="PTHR21087">
    <property type="entry name" value="SHIKIMATE KINASE"/>
    <property type="match status" value="1"/>
</dbReference>
<evidence type="ECO:0000256" key="3">
    <source>
        <dbReference type="ARBA" id="ARBA00022741"/>
    </source>
</evidence>
<keyword evidence="5 7" id="KW-0067">ATP-binding</keyword>
<feature type="binding site" evidence="7">
    <location>
        <begin position="15"/>
        <end position="20"/>
    </location>
    <ligand>
        <name>ATP</name>
        <dbReference type="ChEBI" id="CHEBI:30616"/>
    </ligand>
</feature>
<dbReference type="Proteomes" id="UP000316688">
    <property type="component" value="Unassembled WGS sequence"/>
</dbReference>
<evidence type="ECO:0000313" key="8">
    <source>
        <dbReference type="EMBL" id="TVO65577.1"/>
    </source>
</evidence>
<comment type="function">
    <text evidence="7">Catalyzes the specific phosphorylation of the 3-hydroxyl group of shikimic acid using ATP as a cosubstrate.</text>
</comment>
<feature type="binding site" evidence="7">
    <location>
        <position position="120"/>
    </location>
    <ligand>
        <name>ATP</name>
        <dbReference type="ChEBI" id="CHEBI:30616"/>
    </ligand>
</feature>
<keyword evidence="2 7" id="KW-0808">Transferase</keyword>
<keyword evidence="4 7" id="KW-0418">Kinase</keyword>
<dbReference type="PANTHER" id="PTHR21087:SF16">
    <property type="entry name" value="SHIKIMATE KINASE 1, CHLOROPLASTIC"/>
    <property type="match status" value="1"/>
</dbReference>
<comment type="similarity">
    <text evidence="7">Belongs to the shikimate kinase family.</text>
</comment>
<evidence type="ECO:0000256" key="1">
    <source>
        <dbReference type="ARBA" id="ARBA00022605"/>
    </source>
</evidence>
<evidence type="ECO:0000256" key="4">
    <source>
        <dbReference type="ARBA" id="ARBA00022777"/>
    </source>
</evidence>
<dbReference type="PRINTS" id="PR01100">
    <property type="entry name" value="SHIKIMTKNASE"/>
</dbReference>
<dbReference type="SUPFAM" id="SSF52540">
    <property type="entry name" value="P-loop containing nucleoside triphosphate hydrolases"/>
    <property type="match status" value="1"/>
</dbReference>
<dbReference type="Gene3D" id="3.40.50.300">
    <property type="entry name" value="P-loop containing nucleotide triphosphate hydrolases"/>
    <property type="match status" value="1"/>
</dbReference>
<keyword evidence="6 7" id="KW-0057">Aromatic amino acid biosynthesis</keyword>
<keyword evidence="1 7" id="KW-0028">Amino-acid biosynthesis</keyword>
<comment type="subcellular location">
    <subcellularLocation>
        <location evidence="7">Cytoplasm</location>
    </subcellularLocation>
</comment>
<proteinExistence type="inferred from homology"/>
<reference evidence="8 9" key="1">
    <citation type="submission" date="2019-07" db="EMBL/GenBank/DDBJ databases">
        <title>Reclasification of Spiribacter aquaticus.</title>
        <authorList>
            <person name="Leon M.J."/>
            <person name="Sanchez-Porro C."/>
            <person name="Ventosa A."/>
        </authorList>
    </citation>
    <scope>NUCLEOTIDE SEQUENCE [LARGE SCALE GENOMIC DNA]</scope>
    <source>
        <strain evidence="8 9">SP30</strain>
    </source>
</reference>
<dbReference type="InterPro" id="IPR027417">
    <property type="entry name" value="P-loop_NTPase"/>
</dbReference>
<evidence type="ECO:0000256" key="2">
    <source>
        <dbReference type="ARBA" id="ARBA00022679"/>
    </source>
</evidence>
<feature type="binding site" evidence="7">
    <location>
        <position position="61"/>
    </location>
    <ligand>
        <name>substrate</name>
    </ligand>
</feature>
<sequence>MTDARHNLVLIGMPGAGKSTLGQSLATALGLGFTDTDALIETREGQTLQAIVDTRGHRALRTLDADTLAALQCRGHVIATGGSAVYSPAAMAALQADGILVHLHADLAVLLERVTDVDTRGLARAADQSLEDLYAEREALYRHYAEISVDVGRQSPAAATRSIIAALNRPQAPRLASPLA</sequence>
<dbReference type="RefSeq" id="WP_144347792.1">
    <property type="nucleotide sequence ID" value="NZ_VMKP01000002.1"/>
</dbReference>
<evidence type="ECO:0000313" key="9">
    <source>
        <dbReference type="Proteomes" id="UP000316688"/>
    </source>
</evidence>
<dbReference type="EMBL" id="VMKP01000002">
    <property type="protein sequence ID" value="TVO65577.1"/>
    <property type="molecule type" value="Genomic_DNA"/>
</dbReference>
<dbReference type="HAMAP" id="MF_00109">
    <property type="entry name" value="Shikimate_kinase"/>
    <property type="match status" value="1"/>
</dbReference>
<keyword evidence="7" id="KW-0460">Magnesium</keyword>
<dbReference type="GO" id="GO:0004765">
    <property type="term" value="F:shikimate kinase activity"/>
    <property type="evidence" value="ECO:0007669"/>
    <property type="project" value="UniProtKB-UniRule"/>
</dbReference>
<gene>
    <name evidence="7" type="primary">aroK</name>
    <name evidence="8" type="ORF">FPL11_05795</name>
</gene>
<feature type="binding site" evidence="7">
    <location>
        <position position="37"/>
    </location>
    <ligand>
        <name>substrate</name>
    </ligand>
</feature>
<protein>
    <recommendedName>
        <fullName evidence="7">Shikimate kinase</fullName>
        <shortName evidence="7">SK</shortName>
        <ecNumber evidence="7">2.7.1.71</ecNumber>
    </recommendedName>
</protein>
<keyword evidence="7" id="KW-0963">Cytoplasm</keyword>
<feature type="binding site" evidence="7">
    <location>
        <position position="19"/>
    </location>
    <ligand>
        <name>Mg(2+)</name>
        <dbReference type="ChEBI" id="CHEBI:18420"/>
    </ligand>
</feature>
<dbReference type="GO" id="GO:0005524">
    <property type="term" value="F:ATP binding"/>
    <property type="evidence" value="ECO:0007669"/>
    <property type="project" value="UniProtKB-UniRule"/>
</dbReference>
<comment type="pathway">
    <text evidence="7">Metabolic intermediate biosynthesis; chorismate biosynthesis; chorismate from D-erythrose 4-phosphate and phosphoenolpyruvate: step 5/7.</text>
</comment>
<dbReference type="Pfam" id="PF01202">
    <property type="entry name" value="SKI"/>
    <property type="match status" value="1"/>
</dbReference>
<dbReference type="InterPro" id="IPR000623">
    <property type="entry name" value="Shikimate_kinase/TSH1"/>
</dbReference>